<dbReference type="Gene3D" id="2.102.10.10">
    <property type="entry name" value="Rieske [2Fe-2S] iron-sulphur domain"/>
    <property type="match status" value="1"/>
</dbReference>
<dbReference type="InterPro" id="IPR036188">
    <property type="entry name" value="FAD/NAD-bd_sf"/>
</dbReference>
<dbReference type="AlphaFoldDB" id="A0A9D1PGW8"/>
<dbReference type="PRINTS" id="PR00162">
    <property type="entry name" value="RIESKE"/>
</dbReference>
<dbReference type="Gene3D" id="3.50.50.60">
    <property type="entry name" value="FAD/NAD(P)-binding domain"/>
    <property type="match status" value="1"/>
</dbReference>
<evidence type="ECO:0000256" key="1">
    <source>
        <dbReference type="ARBA" id="ARBA00022714"/>
    </source>
</evidence>
<dbReference type="GO" id="GO:0005737">
    <property type="term" value="C:cytoplasm"/>
    <property type="evidence" value="ECO:0007669"/>
    <property type="project" value="TreeGrafter"/>
</dbReference>
<evidence type="ECO:0000256" key="5">
    <source>
        <dbReference type="ARBA" id="ARBA00023157"/>
    </source>
</evidence>
<dbReference type="GO" id="GO:0016705">
    <property type="term" value="F:oxidoreductase activity, acting on paired donors, with incorporation or reduction of molecular oxygen"/>
    <property type="evidence" value="ECO:0007669"/>
    <property type="project" value="UniProtKB-ARBA"/>
</dbReference>
<evidence type="ECO:0000259" key="6">
    <source>
        <dbReference type="PROSITE" id="PS51296"/>
    </source>
</evidence>
<evidence type="ECO:0000256" key="4">
    <source>
        <dbReference type="ARBA" id="ARBA00023014"/>
    </source>
</evidence>
<evidence type="ECO:0000313" key="7">
    <source>
        <dbReference type="EMBL" id="HIV40043.1"/>
    </source>
</evidence>
<dbReference type="SUPFAM" id="SSF51905">
    <property type="entry name" value="FAD/NAD(P)-binding domain"/>
    <property type="match status" value="1"/>
</dbReference>
<dbReference type="PROSITE" id="PS51296">
    <property type="entry name" value="RIESKE"/>
    <property type="match status" value="1"/>
</dbReference>
<keyword evidence="5" id="KW-1015">Disulfide bond</keyword>
<dbReference type="InterPro" id="IPR006076">
    <property type="entry name" value="FAD-dep_OxRdtase"/>
</dbReference>
<reference evidence="7" key="2">
    <citation type="submission" date="2021-04" db="EMBL/GenBank/DDBJ databases">
        <authorList>
            <person name="Gilroy R."/>
        </authorList>
    </citation>
    <scope>NUCLEOTIDE SEQUENCE</scope>
    <source>
        <strain evidence="7">CHK195-9823</strain>
    </source>
</reference>
<dbReference type="PANTHER" id="PTHR13847:SF274">
    <property type="entry name" value="RIESKE 2FE-2S IRON-SULFUR PROTEIN YHFW-RELATED"/>
    <property type="match status" value="1"/>
</dbReference>
<reference evidence="7" key="1">
    <citation type="journal article" date="2021" name="PeerJ">
        <title>Extensive microbial diversity within the chicken gut microbiome revealed by metagenomics and culture.</title>
        <authorList>
            <person name="Gilroy R."/>
            <person name="Ravi A."/>
            <person name="Getino M."/>
            <person name="Pursley I."/>
            <person name="Horton D.L."/>
            <person name="Alikhan N.F."/>
            <person name="Baker D."/>
            <person name="Gharbi K."/>
            <person name="Hall N."/>
            <person name="Watson M."/>
            <person name="Adriaenssens E.M."/>
            <person name="Foster-Nyarko E."/>
            <person name="Jarju S."/>
            <person name="Secka A."/>
            <person name="Antonio M."/>
            <person name="Oren A."/>
            <person name="Chaudhuri R.R."/>
            <person name="La Ragione R."/>
            <person name="Hildebrand F."/>
            <person name="Pallen M.J."/>
        </authorList>
    </citation>
    <scope>NUCLEOTIDE SEQUENCE</scope>
    <source>
        <strain evidence="7">CHK195-9823</strain>
    </source>
</reference>
<dbReference type="Proteomes" id="UP000886814">
    <property type="component" value="Unassembled WGS sequence"/>
</dbReference>
<evidence type="ECO:0000313" key="8">
    <source>
        <dbReference type="Proteomes" id="UP000886814"/>
    </source>
</evidence>
<dbReference type="Pfam" id="PF00355">
    <property type="entry name" value="Rieske"/>
    <property type="match status" value="1"/>
</dbReference>
<feature type="domain" description="Rieske" evidence="6">
    <location>
        <begin position="394"/>
        <end position="477"/>
    </location>
</feature>
<dbReference type="Pfam" id="PF01266">
    <property type="entry name" value="DAO"/>
    <property type="match status" value="1"/>
</dbReference>
<evidence type="ECO:0000256" key="2">
    <source>
        <dbReference type="ARBA" id="ARBA00022723"/>
    </source>
</evidence>
<dbReference type="GO" id="GO:0004497">
    <property type="term" value="F:monooxygenase activity"/>
    <property type="evidence" value="ECO:0007669"/>
    <property type="project" value="UniProtKB-ARBA"/>
</dbReference>
<organism evidence="7 8">
    <name type="scientific">Candidatus Blautia stercorigallinarum</name>
    <dbReference type="NCBI Taxonomy" id="2838501"/>
    <lineage>
        <taxon>Bacteria</taxon>
        <taxon>Bacillati</taxon>
        <taxon>Bacillota</taxon>
        <taxon>Clostridia</taxon>
        <taxon>Lachnospirales</taxon>
        <taxon>Lachnospiraceae</taxon>
        <taxon>Blautia</taxon>
    </lineage>
</organism>
<dbReference type="PANTHER" id="PTHR13847">
    <property type="entry name" value="SARCOSINE DEHYDROGENASE-RELATED"/>
    <property type="match status" value="1"/>
</dbReference>
<keyword evidence="4" id="KW-0411">Iron-sulfur</keyword>
<sequence length="477" mass="53339">MDSIWSKTSKGKKRPSLERDVRTDVAVIGGGMTGILTAWQLEQAGIHTVILEADQIGGGQTKNTTAKITSQHGMFCHRFLEKKGEEKARNYVQVNQEAVKEYNRIIMEEGIDCDLTECASYVYSSDGEKLRKETEAVRKLGINASFEAHIEIPVSCAGAVIFPHQAAFHPLKFLEALARNLTVYEDTMVTEVRGHQVKTSCGSVRADKIIFAAHFPFINFPGMYFARMHQERSYVIALETEERLKGMYIGDGKETLSFRQYDKYLLLGGQAHRTGENRAGGQYEELKKAAEEMYPQSRVTACWSAQDCMTADEIPFIGRYSKERPDWYVATGFQKWGMSSAMVSSLLLKDMVCGIQNPYEDVFAPSRFSAEELTQIIKDSGKAVKGLTKRFFHLPGETAAELLRGHGAVADTPQGKAGVYKTEEGKLCQVNIVCPHMGCELNWNPEELTWDCPCHGSRFDREGNLIDGPAREGICHE</sequence>
<dbReference type="InterPro" id="IPR005805">
    <property type="entry name" value="Rieske_Fe-S_prot_C"/>
</dbReference>
<dbReference type="GO" id="GO:0046872">
    <property type="term" value="F:metal ion binding"/>
    <property type="evidence" value="ECO:0007669"/>
    <property type="project" value="UniProtKB-KW"/>
</dbReference>
<dbReference type="GO" id="GO:0051537">
    <property type="term" value="F:2 iron, 2 sulfur cluster binding"/>
    <property type="evidence" value="ECO:0007669"/>
    <property type="project" value="UniProtKB-KW"/>
</dbReference>
<dbReference type="Gene3D" id="3.30.9.10">
    <property type="entry name" value="D-Amino Acid Oxidase, subunit A, domain 2"/>
    <property type="match status" value="1"/>
</dbReference>
<accession>A0A9D1PGW8</accession>
<dbReference type="InterPro" id="IPR017941">
    <property type="entry name" value="Rieske_2Fe-2S"/>
</dbReference>
<keyword evidence="1" id="KW-0001">2Fe-2S</keyword>
<comment type="caution">
    <text evidence="7">The sequence shown here is derived from an EMBL/GenBank/DDBJ whole genome shotgun (WGS) entry which is preliminary data.</text>
</comment>
<keyword evidence="2" id="KW-0479">Metal-binding</keyword>
<protein>
    <submittedName>
        <fullName evidence="7">FAD-dependent oxidoreductase</fullName>
    </submittedName>
</protein>
<proteinExistence type="predicted"/>
<dbReference type="SUPFAM" id="SSF50022">
    <property type="entry name" value="ISP domain"/>
    <property type="match status" value="1"/>
</dbReference>
<name>A0A9D1PGW8_9FIRM</name>
<dbReference type="EMBL" id="DXIQ01000095">
    <property type="protein sequence ID" value="HIV40043.1"/>
    <property type="molecule type" value="Genomic_DNA"/>
</dbReference>
<dbReference type="InterPro" id="IPR036922">
    <property type="entry name" value="Rieske_2Fe-2S_sf"/>
</dbReference>
<dbReference type="GO" id="GO:0016020">
    <property type="term" value="C:membrane"/>
    <property type="evidence" value="ECO:0007669"/>
    <property type="project" value="InterPro"/>
</dbReference>
<gene>
    <name evidence="7" type="ORF">H9747_13785</name>
</gene>
<keyword evidence="3" id="KW-0408">Iron</keyword>
<evidence type="ECO:0000256" key="3">
    <source>
        <dbReference type="ARBA" id="ARBA00023004"/>
    </source>
</evidence>